<dbReference type="Proteomes" id="UP000289886">
    <property type="component" value="Unassembled WGS sequence"/>
</dbReference>
<comment type="caution">
    <text evidence="2">The sequence shown here is derived from an EMBL/GenBank/DDBJ whole genome shotgun (WGS) entry which is preliminary data.</text>
</comment>
<dbReference type="EMBL" id="SCEB01002130">
    <property type="protein sequence ID" value="RXM95742.1"/>
    <property type="molecule type" value="Genomic_DNA"/>
</dbReference>
<gene>
    <name evidence="2" type="ORF">EOD39_16519</name>
</gene>
<sequence>MPVDLRMERQLAAEELSRQPQTLGQAIWKPQPPPKAGKQPAMPEQGEVRQGAVKGLGTDWGRGALEPNYANYRCFNCHIAKQCPTPEKMECNVGNGICGSIVVPGSPTGVSPYVTKRGGESNGSVPEAGEVGTATAVPEAGEVEKARVVLEAGELGTATAALEAEEVEAATAVCEAGEVGKAMVVPEAGEVGTATAVRETADMATARTVPEDGEMWTAMALSEAGKVEKARVVLEAEELVTLFEQYCRGAVILHIG</sequence>
<evidence type="ECO:0000313" key="3">
    <source>
        <dbReference type="Proteomes" id="UP000289886"/>
    </source>
</evidence>
<proteinExistence type="predicted"/>
<reference evidence="2 3" key="1">
    <citation type="submission" date="2019-01" db="EMBL/GenBank/DDBJ databases">
        <title>Draft Genome and Complete Hox-Cluster Characterization of the Sterlet Sturgeon (Acipenser ruthenus).</title>
        <authorList>
            <person name="Wei Q."/>
        </authorList>
    </citation>
    <scope>NUCLEOTIDE SEQUENCE [LARGE SCALE GENOMIC DNA]</scope>
    <source>
        <strain evidence="2">WHYD16114868_AA</strain>
        <tissue evidence="2">Blood</tissue>
    </source>
</reference>
<name>A0A444V5Q7_ACIRT</name>
<accession>A0A444V5Q7</accession>
<evidence type="ECO:0000313" key="2">
    <source>
        <dbReference type="EMBL" id="RXM95742.1"/>
    </source>
</evidence>
<keyword evidence="3" id="KW-1185">Reference proteome</keyword>
<organism evidence="2 3">
    <name type="scientific">Acipenser ruthenus</name>
    <name type="common">Sterlet sturgeon</name>
    <dbReference type="NCBI Taxonomy" id="7906"/>
    <lineage>
        <taxon>Eukaryota</taxon>
        <taxon>Metazoa</taxon>
        <taxon>Chordata</taxon>
        <taxon>Craniata</taxon>
        <taxon>Vertebrata</taxon>
        <taxon>Euteleostomi</taxon>
        <taxon>Actinopterygii</taxon>
        <taxon>Chondrostei</taxon>
        <taxon>Acipenseriformes</taxon>
        <taxon>Acipenseridae</taxon>
        <taxon>Acipenser</taxon>
    </lineage>
</organism>
<protein>
    <submittedName>
        <fullName evidence="2">Uncharacterized protein</fullName>
    </submittedName>
</protein>
<dbReference type="AlphaFoldDB" id="A0A444V5Q7"/>
<evidence type="ECO:0000256" key="1">
    <source>
        <dbReference type="SAM" id="MobiDB-lite"/>
    </source>
</evidence>
<feature type="region of interest" description="Disordered" evidence="1">
    <location>
        <begin position="15"/>
        <end position="46"/>
    </location>
</feature>